<sequence length="91" mass="10961">KGRREIEGGIWKQIGVDQHCNKRFFEGLDYLRNGDKQNDSKQIKIKDWKIAIVEHWKEYLEEKLGTGKVNRDIENEEMEALKPRKDSRKYR</sequence>
<dbReference type="Proteomes" id="UP001516400">
    <property type="component" value="Unassembled WGS sequence"/>
</dbReference>
<protein>
    <submittedName>
        <fullName evidence="1">Uncharacterized protein</fullName>
    </submittedName>
</protein>
<proteinExistence type="predicted"/>
<evidence type="ECO:0000313" key="1">
    <source>
        <dbReference type="EMBL" id="KAL3280526.1"/>
    </source>
</evidence>
<comment type="caution">
    <text evidence="1">The sequence shown here is derived from an EMBL/GenBank/DDBJ whole genome shotgun (WGS) entry which is preliminary data.</text>
</comment>
<dbReference type="AlphaFoldDB" id="A0ABD2NQ89"/>
<evidence type="ECO:0000313" key="2">
    <source>
        <dbReference type="Proteomes" id="UP001516400"/>
    </source>
</evidence>
<gene>
    <name evidence="1" type="ORF">HHI36_024402</name>
</gene>
<feature type="non-terminal residue" evidence="1">
    <location>
        <position position="1"/>
    </location>
</feature>
<name>A0ABD2NQ89_9CUCU</name>
<accession>A0ABD2NQ89</accession>
<dbReference type="EMBL" id="JABFTP020000142">
    <property type="protein sequence ID" value="KAL3280526.1"/>
    <property type="molecule type" value="Genomic_DNA"/>
</dbReference>
<organism evidence="1 2">
    <name type="scientific">Cryptolaemus montrouzieri</name>
    <dbReference type="NCBI Taxonomy" id="559131"/>
    <lineage>
        <taxon>Eukaryota</taxon>
        <taxon>Metazoa</taxon>
        <taxon>Ecdysozoa</taxon>
        <taxon>Arthropoda</taxon>
        <taxon>Hexapoda</taxon>
        <taxon>Insecta</taxon>
        <taxon>Pterygota</taxon>
        <taxon>Neoptera</taxon>
        <taxon>Endopterygota</taxon>
        <taxon>Coleoptera</taxon>
        <taxon>Polyphaga</taxon>
        <taxon>Cucujiformia</taxon>
        <taxon>Coccinelloidea</taxon>
        <taxon>Coccinellidae</taxon>
        <taxon>Scymninae</taxon>
        <taxon>Scymnini</taxon>
        <taxon>Cryptolaemus</taxon>
    </lineage>
</organism>
<reference evidence="1 2" key="1">
    <citation type="journal article" date="2021" name="BMC Biol.">
        <title>Horizontally acquired antibacterial genes associated with adaptive radiation of ladybird beetles.</title>
        <authorList>
            <person name="Li H.S."/>
            <person name="Tang X.F."/>
            <person name="Huang Y.H."/>
            <person name="Xu Z.Y."/>
            <person name="Chen M.L."/>
            <person name="Du X.Y."/>
            <person name="Qiu B.Y."/>
            <person name="Chen P.T."/>
            <person name="Zhang W."/>
            <person name="Slipinski A."/>
            <person name="Escalona H.E."/>
            <person name="Waterhouse R.M."/>
            <person name="Zwick A."/>
            <person name="Pang H."/>
        </authorList>
    </citation>
    <scope>NUCLEOTIDE SEQUENCE [LARGE SCALE GENOMIC DNA]</scope>
    <source>
        <strain evidence="1">SYSU2018</strain>
    </source>
</reference>
<keyword evidence="2" id="KW-1185">Reference proteome</keyword>